<dbReference type="Pfam" id="PF13377">
    <property type="entry name" value="Peripla_BP_3"/>
    <property type="match status" value="1"/>
</dbReference>
<dbReference type="Gene3D" id="1.10.260.40">
    <property type="entry name" value="lambda repressor-like DNA-binding domains"/>
    <property type="match status" value="1"/>
</dbReference>
<dbReference type="PROSITE" id="PS50932">
    <property type="entry name" value="HTH_LACI_2"/>
    <property type="match status" value="1"/>
</dbReference>
<reference evidence="5 6" key="1">
    <citation type="submission" date="2015-12" db="EMBL/GenBank/DDBJ databases">
        <title>Complete genome of Lacimicrobium alkaliphilum KCTC 32984.</title>
        <authorList>
            <person name="Kim S.-G."/>
            <person name="Lee Y.-J."/>
        </authorList>
    </citation>
    <scope>NUCLEOTIDE SEQUENCE [LARGE SCALE GENOMIC DNA]</scope>
    <source>
        <strain evidence="5 6">YelD216</strain>
    </source>
</reference>
<evidence type="ECO:0000313" key="5">
    <source>
        <dbReference type="EMBL" id="ALS97518.1"/>
    </source>
</evidence>
<dbReference type="AlphaFoldDB" id="A0A0U3A916"/>
<keyword evidence="2" id="KW-0238">DNA-binding</keyword>
<dbReference type="PANTHER" id="PTHR30146">
    <property type="entry name" value="LACI-RELATED TRANSCRIPTIONAL REPRESSOR"/>
    <property type="match status" value="1"/>
</dbReference>
<dbReference type="RefSeq" id="WP_062476752.1">
    <property type="nucleotide sequence ID" value="NZ_CP013650.1"/>
</dbReference>
<name>A0A0U3A916_9ALTE</name>
<keyword evidence="3" id="KW-0804">Transcription</keyword>
<gene>
    <name evidence="5" type="ORF">AT746_04030</name>
</gene>
<feature type="domain" description="HTH lacI-type" evidence="4">
    <location>
        <begin position="5"/>
        <end position="59"/>
    </location>
</feature>
<dbReference type="SMART" id="SM00354">
    <property type="entry name" value="HTH_LACI"/>
    <property type="match status" value="1"/>
</dbReference>
<evidence type="ECO:0000256" key="1">
    <source>
        <dbReference type="ARBA" id="ARBA00023015"/>
    </source>
</evidence>
<dbReference type="STRING" id="1526571.AT746_04030"/>
<dbReference type="Pfam" id="PF00356">
    <property type="entry name" value="LacI"/>
    <property type="match status" value="1"/>
</dbReference>
<dbReference type="OrthoDB" id="5681588at2"/>
<dbReference type="GO" id="GO:0003700">
    <property type="term" value="F:DNA-binding transcription factor activity"/>
    <property type="evidence" value="ECO:0007669"/>
    <property type="project" value="TreeGrafter"/>
</dbReference>
<dbReference type="Gene3D" id="3.40.50.2300">
    <property type="match status" value="2"/>
</dbReference>
<dbReference type="InterPro" id="IPR028082">
    <property type="entry name" value="Peripla_BP_I"/>
</dbReference>
<dbReference type="InterPro" id="IPR010982">
    <property type="entry name" value="Lambda_DNA-bd_dom_sf"/>
</dbReference>
<dbReference type="KEGG" id="lal:AT746_04030"/>
<dbReference type="EMBL" id="CP013650">
    <property type="protein sequence ID" value="ALS97518.1"/>
    <property type="molecule type" value="Genomic_DNA"/>
</dbReference>
<dbReference type="Proteomes" id="UP000068447">
    <property type="component" value="Chromosome"/>
</dbReference>
<keyword evidence="1" id="KW-0805">Transcription regulation</keyword>
<dbReference type="PANTHER" id="PTHR30146:SF120">
    <property type="entry name" value="ALANINE RACEMASE"/>
    <property type="match status" value="1"/>
</dbReference>
<proteinExistence type="predicted"/>
<keyword evidence="6" id="KW-1185">Reference proteome</keyword>
<organism evidence="5 6">
    <name type="scientific">Lacimicrobium alkaliphilum</name>
    <dbReference type="NCBI Taxonomy" id="1526571"/>
    <lineage>
        <taxon>Bacteria</taxon>
        <taxon>Pseudomonadati</taxon>
        <taxon>Pseudomonadota</taxon>
        <taxon>Gammaproteobacteria</taxon>
        <taxon>Alteromonadales</taxon>
        <taxon>Alteromonadaceae</taxon>
        <taxon>Lacimicrobium</taxon>
    </lineage>
</organism>
<protein>
    <submittedName>
        <fullName evidence="5">LacI family transcriptional regulator</fullName>
    </submittedName>
</protein>
<dbReference type="CDD" id="cd01392">
    <property type="entry name" value="HTH_LacI"/>
    <property type="match status" value="1"/>
</dbReference>
<dbReference type="InterPro" id="IPR046335">
    <property type="entry name" value="LacI/GalR-like_sensor"/>
</dbReference>
<evidence type="ECO:0000256" key="3">
    <source>
        <dbReference type="ARBA" id="ARBA00023163"/>
    </source>
</evidence>
<evidence type="ECO:0000313" key="6">
    <source>
        <dbReference type="Proteomes" id="UP000068447"/>
    </source>
</evidence>
<sequence length="340" mass="37393">MRDKATSFDIAHMAGVSQSTVSRALRNSPLVNQETREKVQAIARQLNYKVDKNASSLRQRNSRTIALLLFEDPTSDDSMINPFFLSMLGSITKACAQEGYDLLVSFQHYSTDWHADYEDTNKADGIILLGYGDYVNYQDKLSKLEQQQTHFVRWGEVDKDHPGLSVGCDNFQGGYKITQHLIGLGRKNLAFVGGADSHCPEFFERFKGMCHALQQAGSKGKPLQIDAITTEDSGYQAALELLEQDNTVDAIVCASDLIAIGAMRALQDKGIVVPEQIAVVGYDNILLASFANPPLTTVHQNTKKAGELLVTSLLRMIKGEQPEPVLIPAELVIRASCGSQ</sequence>
<dbReference type="GO" id="GO:0000976">
    <property type="term" value="F:transcription cis-regulatory region binding"/>
    <property type="evidence" value="ECO:0007669"/>
    <property type="project" value="TreeGrafter"/>
</dbReference>
<evidence type="ECO:0000259" key="4">
    <source>
        <dbReference type="PROSITE" id="PS50932"/>
    </source>
</evidence>
<dbReference type="InterPro" id="IPR000843">
    <property type="entry name" value="HTH_LacI"/>
</dbReference>
<dbReference type="CDD" id="cd06295">
    <property type="entry name" value="PBP1_CelR"/>
    <property type="match status" value="1"/>
</dbReference>
<dbReference type="SUPFAM" id="SSF47413">
    <property type="entry name" value="lambda repressor-like DNA-binding domains"/>
    <property type="match status" value="1"/>
</dbReference>
<dbReference type="SUPFAM" id="SSF53822">
    <property type="entry name" value="Periplasmic binding protein-like I"/>
    <property type="match status" value="1"/>
</dbReference>
<evidence type="ECO:0000256" key="2">
    <source>
        <dbReference type="ARBA" id="ARBA00023125"/>
    </source>
</evidence>
<accession>A0A0U3A916</accession>